<dbReference type="NCBIfam" id="TIGR02606">
    <property type="entry name" value="antidote_CC2985"/>
    <property type="match status" value="1"/>
</dbReference>
<dbReference type="Gene3D" id="6.10.10.120">
    <property type="entry name" value="Antitoxin ParD1-like"/>
    <property type="match status" value="1"/>
</dbReference>
<dbReference type="InterPro" id="IPR010985">
    <property type="entry name" value="Ribbon_hlx_hlx"/>
</dbReference>
<name>A0A7W8XS35_9HYPH</name>
<sequence length="93" mass="10284">MAPVEKMTIALTPEMAGFIRNAVDAGDYASTSEAIREAVREWKERRDLLGYTTEELRDLVNEGLASGPSAHESMADVKAEARRRLQATVEKTC</sequence>
<dbReference type="RefSeq" id="WP_183938196.1">
    <property type="nucleotide sequence ID" value="NZ_JACHBI010000005.1"/>
</dbReference>
<reference evidence="3 4" key="1">
    <citation type="submission" date="2020-08" db="EMBL/GenBank/DDBJ databases">
        <title>Genomic Encyclopedia of Type Strains, Phase IV (KMG-V): Genome sequencing to study the core and pangenomes of soil and plant-associated prokaryotes.</title>
        <authorList>
            <person name="Whitman W."/>
        </authorList>
    </citation>
    <scope>NUCLEOTIDE SEQUENCE [LARGE SCALE GENOMIC DNA]</scope>
    <source>
        <strain evidence="3 4">SEMIA 4064</strain>
    </source>
</reference>
<evidence type="ECO:0000313" key="4">
    <source>
        <dbReference type="Proteomes" id="UP000549882"/>
    </source>
</evidence>
<gene>
    <name evidence="3" type="ORF">GGD50_003143</name>
</gene>
<dbReference type="InterPro" id="IPR022789">
    <property type="entry name" value="ParD"/>
</dbReference>
<organism evidence="3 4">
    <name type="scientific">Rhizobium paranaense</name>
    <dbReference type="NCBI Taxonomy" id="1650438"/>
    <lineage>
        <taxon>Bacteria</taxon>
        <taxon>Pseudomonadati</taxon>
        <taxon>Pseudomonadota</taxon>
        <taxon>Alphaproteobacteria</taxon>
        <taxon>Hyphomicrobiales</taxon>
        <taxon>Rhizobiaceae</taxon>
        <taxon>Rhizobium/Agrobacterium group</taxon>
        <taxon>Rhizobium</taxon>
    </lineage>
</organism>
<dbReference type="AlphaFoldDB" id="A0A7W8XS35"/>
<keyword evidence="4" id="KW-1185">Reference proteome</keyword>
<comment type="caution">
    <text evidence="3">The sequence shown here is derived from an EMBL/GenBank/DDBJ whole genome shotgun (WGS) entry which is preliminary data.</text>
</comment>
<keyword evidence="2" id="KW-1277">Toxin-antitoxin system</keyword>
<dbReference type="InterPro" id="IPR038296">
    <property type="entry name" value="ParD_sf"/>
</dbReference>
<dbReference type="SUPFAM" id="SSF47598">
    <property type="entry name" value="Ribbon-helix-helix"/>
    <property type="match status" value="1"/>
</dbReference>
<comment type="similarity">
    <text evidence="1">Belongs to the ParD antitoxin family.</text>
</comment>
<dbReference type="EMBL" id="JACHBI010000005">
    <property type="protein sequence ID" value="MBB5574516.1"/>
    <property type="molecule type" value="Genomic_DNA"/>
</dbReference>
<dbReference type="Proteomes" id="UP000549882">
    <property type="component" value="Unassembled WGS sequence"/>
</dbReference>
<evidence type="ECO:0000313" key="3">
    <source>
        <dbReference type="EMBL" id="MBB5574516.1"/>
    </source>
</evidence>
<dbReference type="Pfam" id="PF03693">
    <property type="entry name" value="ParD_antitoxin"/>
    <property type="match status" value="1"/>
</dbReference>
<dbReference type="PANTHER" id="PTHR36582">
    <property type="entry name" value="ANTITOXIN PARD"/>
    <property type="match status" value="1"/>
</dbReference>
<proteinExistence type="inferred from homology"/>
<evidence type="ECO:0000256" key="2">
    <source>
        <dbReference type="ARBA" id="ARBA00022649"/>
    </source>
</evidence>
<evidence type="ECO:0000256" key="1">
    <source>
        <dbReference type="ARBA" id="ARBA00008580"/>
    </source>
</evidence>
<dbReference type="PANTHER" id="PTHR36582:SF2">
    <property type="entry name" value="ANTITOXIN PARD"/>
    <property type="match status" value="1"/>
</dbReference>
<dbReference type="CDD" id="cd22231">
    <property type="entry name" value="RHH_NikR_HicB-like"/>
    <property type="match status" value="1"/>
</dbReference>
<protein>
    <submittedName>
        <fullName evidence="3">Antitoxin ParD1/3/4</fullName>
    </submittedName>
</protein>
<accession>A0A7W8XS35</accession>
<dbReference type="GO" id="GO:0006355">
    <property type="term" value="P:regulation of DNA-templated transcription"/>
    <property type="evidence" value="ECO:0007669"/>
    <property type="project" value="InterPro"/>
</dbReference>